<dbReference type="PROSITE" id="PS51186">
    <property type="entry name" value="GNAT"/>
    <property type="match status" value="1"/>
</dbReference>
<reference evidence="4 5" key="2">
    <citation type="journal article" date="2016" name="Environ. Microbiol.">
        <title>The revisited genome of Pseudomonas putida KT2440 enlightens its value as a robust metabolic chassis.</title>
        <authorList>
            <person name="Belda E."/>
            <person name="van Heck R.G."/>
            <person name="Lopez-Sanchez M.J."/>
            <person name="Cruveiller S."/>
            <person name="Barbe V."/>
            <person name="Fraser C."/>
            <person name="Klenk H.P."/>
            <person name="Petersen J."/>
            <person name="Morgat A."/>
            <person name="Nikel P.I."/>
            <person name="Vallenet D."/>
            <person name="Rouy Z."/>
            <person name="Sekowska A."/>
            <person name="Martins Dos Santos V.A."/>
            <person name="de Lorenzo V."/>
            <person name="Danchin A."/>
            <person name="Medigue C."/>
        </authorList>
    </citation>
    <scope>NUCLEOTIDE SEQUENCE [LARGE SCALE GENOMIC DNA]</scope>
    <source>
        <strain evidence="5">ATCC 47054 / DSM 6125 / CFBP 8728 / NCIMB 11950 / KT2440</strain>
    </source>
</reference>
<dbReference type="Pfam" id="PF13673">
    <property type="entry name" value="Acetyltransf_10"/>
    <property type="match status" value="1"/>
</dbReference>
<keyword evidence="1" id="KW-0808">Transferase</keyword>
<reference evidence="4 5" key="1">
    <citation type="journal article" date="2002" name="Environ. Microbiol.">
        <title>Complete genome sequence and comparative analysis of the metabolically versatile Pseudomonas putida KT2440.</title>
        <authorList>
            <person name="Nelson K.E."/>
            <person name="Weinel C."/>
            <person name="Paulsen I.T."/>
            <person name="Dodson R.J."/>
            <person name="Hilbert H."/>
            <person name="Martins dos Santos V.A."/>
            <person name="Fouts D.E."/>
            <person name="Gill S.R."/>
            <person name="Pop M."/>
            <person name="Holmes M."/>
            <person name="Brinkac L."/>
            <person name="Beanan M."/>
            <person name="DeBoy R.T."/>
            <person name="Daugherty S."/>
            <person name="Kolonay J."/>
            <person name="Madupu R."/>
            <person name="Nelson W."/>
            <person name="White O."/>
            <person name="Peterson J."/>
            <person name="Khouri H."/>
            <person name="Hance I."/>
            <person name="Chris Lee P."/>
            <person name="Holtzapple E."/>
            <person name="Scanlan D."/>
            <person name="Tran K."/>
            <person name="Moazzez A."/>
            <person name="Utterback T."/>
            <person name="Rizzo M."/>
            <person name="Lee K."/>
            <person name="Kosack D."/>
            <person name="Moestl D."/>
            <person name="Wedler H."/>
            <person name="Lauber J."/>
            <person name="Stjepandic D."/>
            <person name="Hoheisel J."/>
            <person name="Straetz M."/>
            <person name="Heim S."/>
            <person name="Kiewitz C."/>
            <person name="Eisen J.A."/>
            <person name="Timmis K.N."/>
            <person name="Dusterhoft A."/>
            <person name="Tummler B."/>
            <person name="Fraser C.M."/>
        </authorList>
    </citation>
    <scope>NUCLEOTIDE SEQUENCE [LARGE SCALE GENOMIC DNA]</scope>
    <source>
        <strain evidence="5">ATCC 47054 / DSM 6125 / CFBP 8728 / NCIMB 11950 / KT2440</strain>
    </source>
</reference>
<dbReference type="STRING" id="160488.PP_1192"/>
<keyword evidence="5" id="KW-1185">Reference proteome</keyword>
<feature type="domain" description="N-acetyltransferase" evidence="3">
    <location>
        <begin position="16"/>
        <end position="160"/>
    </location>
</feature>
<dbReference type="PaxDb" id="160488-PP_1192"/>
<proteinExistence type="predicted"/>
<keyword evidence="2" id="KW-0012">Acyltransferase</keyword>
<protein>
    <submittedName>
        <fullName evidence="4">Acetyltransferase, GNAT family</fullName>
    </submittedName>
</protein>
<dbReference type="EMBL" id="AE015451">
    <property type="protein sequence ID" value="AAN66816.1"/>
    <property type="molecule type" value="Genomic_DNA"/>
</dbReference>
<name>Q88NL5_PSEPK</name>
<dbReference type="InterPro" id="IPR000182">
    <property type="entry name" value="GNAT_dom"/>
</dbReference>
<dbReference type="KEGG" id="ppu:PP_1192"/>
<dbReference type="AlphaFoldDB" id="Q88NL5"/>
<dbReference type="OrthoDB" id="9789605at2"/>
<gene>
    <name evidence="4" type="ordered locus">PP_1192</name>
</gene>
<evidence type="ECO:0000313" key="4">
    <source>
        <dbReference type="EMBL" id="AAN66816.1"/>
    </source>
</evidence>
<dbReference type="GO" id="GO:0016747">
    <property type="term" value="F:acyltransferase activity, transferring groups other than amino-acyl groups"/>
    <property type="evidence" value="ECO:0007669"/>
    <property type="project" value="InterPro"/>
</dbReference>
<dbReference type="PATRIC" id="fig|160488.4.peg.1264"/>
<dbReference type="PhylomeDB" id="Q88NL5"/>
<dbReference type="SUPFAM" id="SSF55729">
    <property type="entry name" value="Acyl-CoA N-acyltransferases (Nat)"/>
    <property type="match status" value="1"/>
</dbReference>
<evidence type="ECO:0000313" key="5">
    <source>
        <dbReference type="Proteomes" id="UP000000556"/>
    </source>
</evidence>
<dbReference type="PANTHER" id="PTHR43800:SF1">
    <property type="entry name" value="PEPTIDYL-LYSINE N-ACETYLTRANSFERASE YJAB"/>
    <property type="match status" value="1"/>
</dbReference>
<sequence>MFSLSPQRNTGMSALLTLQTPRLCDYSELVQVWEDSVRATHDFLPEGYILLLREHVLRRYLDAVMLVCCKDRQRICGFAGVANGRVDMLFVAPGYRGQGVGKRLLRYAISELNAEYLDVNEQNPKALGFYLHEGFEVIGRSETDGLGQPYPLLHMRLMRTVP</sequence>
<dbReference type="BioCyc" id="PPUT160488:G1G01-1274-MONOMER"/>
<evidence type="ECO:0000256" key="2">
    <source>
        <dbReference type="ARBA" id="ARBA00023315"/>
    </source>
</evidence>
<evidence type="ECO:0000259" key="3">
    <source>
        <dbReference type="PROSITE" id="PS51186"/>
    </source>
</evidence>
<dbReference type="HOGENOM" id="CLU_013985_21_0_6"/>
<dbReference type="Gene3D" id="3.40.630.30">
    <property type="match status" value="1"/>
</dbReference>
<organism evidence="4 5">
    <name type="scientific">Pseudomonas putida (strain ATCC 47054 / DSM 6125 / CFBP 8728 / NCIMB 11950 / KT2440)</name>
    <dbReference type="NCBI Taxonomy" id="160488"/>
    <lineage>
        <taxon>Bacteria</taxon>
        <taxon>Pseudomonadati</taxon>
        <taxon>Pseudomonadota</taxon>
        <taxon>Gammaproteobacteria</taxon>
        <taxon>Pseudomonadales</taxon>
        <taxon>Pseudomonadaceae</taxon>
        <taxon>Pseudomonas</taxon>
    </lineage>
</organism>
<dbReference type="CDD" id="cd04301">
    <property type="entry name" value="NAT_SF"/>
    <property type="match status" value="1"/>
</dbReference>
<evidence type="ECO:0000256" key="1">
    <source>
        <dbReference type="ARBA" id="ARBA00022679"/>
    </source>
</evidence>
<dbReference type="eggNOG" id="COG0456">
    <property type="taxonomic scope" value="Bacteria"/>
</dbReference>
<dbReference type="PANTHER" id="PTHR43800">
    <property type="entry name" value="PEPTIDYL-LYSINE N-ACETYLTRANSFERASE YJAB"/>
    <property type="match status" value="1"/>
</dbReference>
<dbReference type="InterPro" id="IPR016181">
    <property type="entry name" value="Acyl_CoA_acyltransferase"/>
</dbReference>
<dbReference type="Proteomes" id="UP000000556">
    <property type="component" value="Chromosome"/>
</dbReference>
<accession>Q88NL5</accession>